<dbReference type="AlphaFoldDB" id="A0A7G9Z6H8"/>
<feature type="transmembrane region" description="Helical" evidence="5">
    <location>
        <begin position="142"/>
        <end position="165"/>
    </location>
</feature>
<feature type="transmembrane region" description="Helical" evidence="5">
    <location>
        <begin position="231"/>
        <end position="249"/>
    </location>
</feature>
<dbReference type="InterPro" id="IPR051598">
    <property type="entry name" value="TSUP/Inactive_protease-like"/>
</dbReference>
<protein>
    <recommendedName>
        <fullName evidence="5">Probable membrane transporter protein</fullName>
    </recommendedName>
</protein>
<dbReference type="PANTHER" id="PTHR43701">
    <property type="entry name" value="MEMBRANE TRANSPORTER PROTEIN MJ0441-RELATED"/>
    <property type="match status" value="1"/>
</dbReference>
<dbReference type="GO" id="GO:0005886">
    <property type="term" value="C:plasma membrane"/>
    <property type="evidence" value="ECO:0007669"/>
    <property type="project" value="UniProtKB-SubCell"/>
</dbReference>
<keyword evidence="3 5" id="KW-1133">Transmembrane helix</keyword>
<feature type="transmembrane region" description="Helical" evidence="5">
    <location>
        <begin position="12"/>
        <end position="31"/>
    </location>
</feature>
<gene>
    <name evidence="6" type="ORF">FMLIDMBJ_00010</name>
</gene>
<reference evidence="6" key="1">
    <citation type="submission" date="2020-06" db="EMBL/GenBank/DDBJ databases">
        <title>Unique genomic features of the anaerobic methanotrophic archaea.</title>
        <authorList>
            <person name="Chadwick G.L."/>
            <person name="Skennerton C.T."/>
            <person name="Laso-Perez R."/>
            <person name="Leu A.O."/>
            <person name="Speth D.R."/>
            <person name="Yu H."/>
            <person name="Morgan-Lang C."/>
            <person name="Hatzenpichler R."/>
            <person name="Goudeau D."/>
            <person name="Malmstrom R."/>
            <person name="Brazelton W.J."/>
            <person name="Woyke T."/>
            <person name="Hallam S.J."/>
            <person name="Tyson G.W."/>
            <person name="Wegener G."/>
            <person name="Boetius A."/>
            <person name="Orphan V."/>
        </authorList>
    </citation>
    <scope>NUCLEOTIDE SEQUENCE</scope>
</reference>
<dbReference type="Pfam" id="PF01925">
    <property type="entry name" value="TauE"/>
    <property type="match status" value="1"/>
</dbReference>
<name>A0A7G9Z6H8_9EURY</name>
<feature type="transmembrane region" description="Helical" evidence="5">
    <location>
        <begin position="177"/>
        <end position="196"/>
    </location>
</feature>
<evidence type="ECO:0000256" key="2">
    <source>
        <dbReference type="ARBA" id="ARBA00022692"/>
    </source>
</evidence>
<dbReference type="EMBL" id="MT631632">
    <property type="protein sequence ID" value="QNO55862.1"/>
    <property type="molecule type" value="Genomic_DNA"/>
</dbReference>
<keyword evidence="4 5" id="KW-0472">Membrane</keyword>
<dbReference type="InterPro" id="IPR002781">
    <property type="entry name" value="TM_pro_TauE-like"/>
</dbReference>
<sequence length="252" mass="26564">MLIEYMPQITLIVIYICIGLFAGFMSGMFGIGGGAVRIPLLNLAGLPLLSAFGINLFIVPFSSLVGAVSQRANIDKEIALYLAVGGVFGALIGAFLAGLIPTLILAIIFFALSIVIALGIFLDRIVPALAHRINFTHRDIFASSFLLSFIAAIRGGSAGSLFPAFLKAIGCDIHKAIATSLCVTIFTCIGAAAIFWSRGDIIWWPAIFALIGSMIGAKLGSTVSLKTKSIWLEIGLGMLVVALALITVYKAL</sequence>
<feature type="transmembrane region" description="Helical" evidence="5">
    <location>
        <begin position="78"/>
        <end position="96"/>
    </location>
</feature>
<feature type="transmembrane region" description="Helical" evidence="5">
    <location>
        <begin position="103"/>
        <end position="122"/>
    </location>
</feature>
<comment type="subcellular location">
    <subcellularLocation>
        <location evidence="5">Cell membrane</location>
        <topology evidence="5">Multi-pass membrane protein</topology>
    </subcellularLocation>
    <subcellularLocation>
        <location evidence="1">Membrane</location>
        <topology evidence="1">Multi-pass membrane protein</topology>
    </subcellularLocation>
</comment>
<keyword evidence="2 5" id="KW-0812">Transmembrane</keyword>
<feature type="transmembrane region" description="Helical" evidence="5">
    <location>
        <begin position="202"/>
        <end position="219"/>
    </location>
</feature>
<proteinExistence type="inferred from homology"/>
<evidence type="ECO:0000256" key="4">
    <source>
        <dbReference type="ARBA" id="ARBA00023136"/>
    </source>
</evidence>
<accession>A0A7G9Z6H8</accession>
<comment type="similarity">
    <text evidence="5">Belongs to the 4-toluene sulfonate uptake permease (TSUP) (TC 2.A.102) family.</text>
</comment>
<evidence type="ECO:0000256" key="1">
    <source>
        <dbReference type="ARBA" id="ARBA00004141"/>
    </source>
</evidence>
<feature type="transmembrane region" description="Helical" evidence="5">
    <location>
        <begin position="38"/>
        <end position="58"/>
    </location>
</feature>
<evidence type="ECO:0000313" key="6">
    <source>
        <dbReference type="EMBL" id="QNO55862.1"/>
    </source>
</evidence>
<dbReference type="PANTHER" id="PTHR43701:SF2">
    <property type="entry name" value="MEMBRANE TRANSPORTER PROTEIN YJNA-RELATED"/>
    <property type="match status" value="1"/>
</dbReference>
<evidence type="ECO:0000256" key="3">
    <source>
        <dbReference type="ARBA" id="ARBA00022989"/>
    </source>
</evidence>
<organism evidence="6">
    <name type="scientific">Candidatus Methanophaga sp. ANME-1 ERB7</name>
    <dbReference type="NCBI Taxonomy" id="2759913"/>
    <lineage>
        <taxon>Archaea</taxon>
        <taxon>Methanobacteriati</taxon>
        <taxon>Methanobacteriota</taxon>
        <taxon>Stenosarchaea group</taxon>
        <taxon>Methanomicrobia</taxon>
        <taxon>Candidatus Methanophagales</taxon>
        <taxon>Candidatus Methanophagaceae</taxon>
        <taxon>Candidatus Methanophaga</taxon>
    </lineage>
</organism>
<keyword evidence="5" id="KW-1003">Cell membrane</keyword>
<evidence type="ECO:0000256" key="5">
    <source>
        <dbReference type="RuleBase" id="RU363041"/>
    </source>
</evidence>